<dbReference type="AlphaFoldDB" id="A0A286YE40"/>
<evidence type="ECO:0000313" key="2">
    <source>
        <dbReference type="Ensembl" id="ENSMUSP00000153684.2"/>
    </source>
</evidence>
<dbReference type="MGI" id="MGI:97611">
    <property type="gene designation" value="Plau"/>
</dbReference>
<feature type="signal peptide" evidence="1">
    <location>
        <begin position="1"/>
        <end position="20"/>
    </location>
</feature>
<dbReference type="Antibodypedia" id="1899">
    <property type="antibodies" value="1082 antibodies from 45 providers"/>
</dbReference>
<dbReference type="AGR" id="MGI:97611"/>
<reference evidence="2 4" key="2">
    <citation type="journal article" date="2011" name="PLoS Biol.">
        <title>Modernizing reference genome assemblies.</title>
        <authorList>
            <person name="Church D.M."/>
            <person name="Schneider V.A."/>
            <person name="Graves T."/>
            <person name="Auger K."/>
            <person name="Cunningham F."/>
            <person name="Bouk N."/>
            <person name="Chen H.C."/>
            <person name="Agarwala R."/>
            <person name="McLaren W.M."/>
            <person name="Ritchie G.R."/>
            <person name="Albracht D."/>
            <person name="Kremitzki M."/>
            <person name="Rock S."/>
            <person name="Kotkiewicz H."/>
            <person name="Kremitzki C."/>
            <person name="Wollam A."/>
            <person name="Trani L."/>
            <person name="Fulton L."/>
            <person name="Fulton R."/>
            <person name="Matthews L."/>
            <person name="Whitehead S."/>
            <person name="Chow W."/>
            <person name="Torrance J."/>
            <person name="Dunn M."/>
            <person name="Harden G."/>
            <person name="Threadgold G."/>
            <person name="Wood J."/>
            <person name="Collins J."/>
            <person name="Heath P."/>
            <person name="Griffiths G."/>
            <person name="Pelan S."/>
            <person name="Grafham D."/>
            <person name="Eichler E.E."/>
            <person name="Weinstock G."/>
            <person name="Mardis E.R."/>
            <person name="Wilson R.K."/>
            <person name="Howe K."/>
            <person name="Flicek P."/>
            <person name="Hubbard T."/>
        </authorList>
    </citation>
    <scope>NUCLEOTIDE SEQUENCE [LARGE SCALE GENOMIC DNA]</scope>
    <source>
        <strain evidence="2 4">C57BL/6J</strain>
    </source>
</reference>
<reference evidence="2 4" key="1">
    <citation type="journal article" date="2009" name="PLoS Biol.">
        <title>Lineage-specific biology revealed by a finished genome assembly of the mouse.</title>
        <authorList>
            <consortium name="Mouse Genome Sequencing Consortium"/>
            <person name="Church D.M."/>
            <person name="Goodstadt L."/>
            <person name="Hillier L.W."/>
            <person name="Zody M.C."/>
            <person name="Goldstein S."/>
            <person name="She X."/>
            <person name="Bult C.J."/>
            <person name="Agarwala R."/>
            <person name="Cherry J.L."/>
            <person name="DiCuccio M."/>
            <person name="Hlavina W."/>
            <person name="Kapustin Y."/>
            <person name="Meric P."/>
            <person name="Maglott D."/>
            <person name="Birtle Z."/>
            <person name="Marques A.C."/>
            <person name="Graves T."/>
            <person name="Zhou S."/>
            <person name="Teague B."/>
            <person name="Potamousis K."/>
            <person name="Churas C."/>
            <person name="Place M."/>
            <person name="Herschleb J."/>
            <person name="Runnheim R."/>
            <person name="Forrest D."/>
            <person name="Amos-Landgraf J."/>
            <person name="Schwartz D.C."/>
            <person name="Cheng Z."/>
            <person name="Lindblad-Toh K."/>
            <person name="Eichler E.E."/>
            <person name="Ponting C.P."/>
        </authorList>
    </citation>
    <scope>NUCLEOTIDE SEQUENCE [LARGE SCALE GENOMIC DNA]</scope>
    <source>
        <strain evidence="2 4">C57BL/6J</strain>
    </source>
</reference>
<keyword evidence="4" id="KW-1185">Reference proteome</keyword>
<gene>
    <name evidence="2 3" type="primary">Plau</name>
</gene>
<dbReference type="VEuPathDB" id="HostDB:ENSMUSG00000021822"/>
<evidence type="ECO:0000313" key="4">
    <source>
        <dbReference type="Proteomes" id="UP000000589"/>
    </source>
</evidence>
<evidence type="ECO:0000313" key="3">
    <source>
        <dbReference type="MGI" id="MGI:97611"/>
    </source>
</evidence>
<evidence type="ECO:0000256" key="1">
    <source>
        <dbReference type="SAM" id="SignalP"/>
    </source>
</evidence>
<accession>A0A286YE40</accession>
<protein>
    <submittedName>
        <fullName evidence="2">Plasminogen activator, urokinase</fullName>
    </submittedName>
</protein>
<sequence length="35" mass="3849">MKVWLASLFLCALVVKNSESMSPSSLAGWQCTWSS</sequence>
<proteinExistence type="predicted"/>
<dbReference type="Proteomes" id="UP000000589">
    <property type="component" value="Chromosome 14"/>
</dbReference>
<organism evidence="2 4">
    <name type="scientific">Mus musculus</name>
    <name type="common">Mouse</name>
    <dbReference type="NCBI Taxonomy" id="10090"/>
    <lineage>
        <taxon>Eukaryota</taxon>
        <taxon>Metazoa</taxon>
        <taxon>Chordata</taxon>
        <taxon>Craniata</taxon>
        <taxon>Vertebrata</taxon>
        <taxon>Euteleostomi</taxon>
        <taxon>Mammalia</taxon>
        <taxon>Eutheria</taxon>
        <taxon>Euarchontoglires</taxon>
        <taxon>Glires</taxon>
        <taxon>Rodentia</taxon>
        <taxon>Myomorpha</taxon>
        <taxon>Muroidea</taxon>
        <taxon>Muridae</taxon>
        <taxon>Murinae</taxon>
        <taxon>Mus</taxon>
        <taxon>Mus</taxon>
    </lineage>
</organism>
<dbReference type="Bgee" id="ENSMUSG00000021822">
    <property type="expression patterns" value="Expressed in ectoplacental cone and 110 other cell types or tissues"/>
</dbReference>
<dbReference type="ExpressionAtlas" id="A0A286YE40">
    <property type="expression patterns" value="baseline and differential"/>
</dbReference>
<dbReference type="Ensembl" id="ENSMUST00000224141.2">
    <property type="protein sequence ID" value="ENSMUSP00000153684.2"/>
    <property type="gene ID" value="ENSMUSG00000021822.4"/>
</dbReference>
<name>A0A286YE40_MOUSE</name>
<dbReference type="GeneTree" id="ENSGT01050000244971"/>
<feature type="chain" id="PRO_5013148980" evidence="1">
    <location>
        <begin position="21"/>
        <end position="35"/>
    </location>
</feature>
<reference evidence="2" key="3">
    <citation type="submission" date="2025-08" db="UniProtKB">
        <authorList>
            <consortium name="Ensembl"/>
        </authorList>
    </citation>
    <scope>IDENTIFICATION</scope>
    <source>
        <strain evidence="2">C57BL/6J</strain>
    </source>
</reference>
<reference evidence="2" key="4">
    <citation type="submission" date="2025-09" db="UniProtKB">
        <authorList>
            <consortium name="Ensembl"/>
        </authorList>
    </citation>
    <scope>IDENTIFICATION</scope>
    <source>
        <strain evidence="2">C57BL/6J</strain>
    </source>
</reference>
<keyword evidence="1" id="KW-0732">Signal</keyword>